<evidence type="ECO:0000313" key="1">
    <source>
        <dbReference type="EMBL" id="MXI78978.1"/>
    </source>
</evidence>
<organism evidence="1 2">
    <name type="scientific">Escherichia coli</name>
    <dbReference type="NCBI Taxonomy" id="562"/>
    <lineage>
        <taxon>Bacteria</taxon>
        <taxon>Pseudomonadati</taxon>
        <taxon>Pseudomonadota</taxon>
        <taxon>Gammaproteobacteria</taxon>
        <taxon>Enterobacterales</taxon>
        <taxon>Enterobacteriaceae</taxon>
        <taxon>Escherichia</taxon>
    </lineage>
</organism>
<sequence>MARVVFRDARIYLIQWLTKIRHTLNQRQS</sequence>
<dbReference type="AlphaFoldDB" id="A0A6N8R8H7"/>
<evidence type="ECO:0000313" key="2">
    <source>
        <dbReference type="Proteomes" id="UP000436141"/>
    </source>
</evidence>
<gene>
    <name evidence="1" type="ORF">GRW05_32970</name>
</gene>
<feature type="non-terminal residue" evidence="1">
    <location>
        <position position="29"/>
    </location>
</feature>
<reference evidence="1 2" key="1">
    <citation type="submission" date="2019-12" db="EMBL/GenBank/DDBJ databases">
        <title>Enteriobacteria Tanzani isolates_10434.</title>
        <authorList>
            <person name="Subbiah M."/>
            <person name="Call D."/>
        </authorList>
    </citation>
    <scope>NUCLEOTIDE SEQUENCE [LARGE SCALE GENOMIC DNA]</scope>
    <source>
        <strain evidence="1 2">10434wD1</strain>
    </source>
</reference>
<dbReference type="EMBL" id="WUIY01001163">
    <property type="protein sequence ID" value="MXI78978.1"/>
    <property type="molecule type" value="Genomic_DNA"/>
</dbReference>
<name>A0A6N8R8H7_ECOLX</name>
<proteinExistence type="predicted"/>
<dbReference type="Proteomes" id="UP000436141">
    <property type="component" value="Unassembled WGS sequence"/>
</dbReference>
<accession>A0A6N8R8H7</accession>
<comment type="caution">
    <text evidence="1">The sequence shown here is derived from an EMBL/GenBank/DDBJ whole genome shotgun (WGS) entry which is preliminary data.</text>
</comment>
<protein>
    <submittedName>
        <fullName evidence="1">General secretion pathway protein GspC</fullName>
    </submittedName>
</protein>